<sequence length="57" mass="6751">MEIFFIVKTVSKIIKFHNIYNSVIIYLAVLCIFFLGIRKKIFYLNNSPIKLKVKLTN</sequence>
<dbReference type="EMBL" id="ALNZ01000028">
    <property type="protein sequence ID" value="EKV56707.1"/>
    <property type="molecule type" value="Genomic_DNA"/>
</dbReference>
<evidence type="ECO:0000313" key="2">
    <source>
        <dbReference type="EMBL" id="EKV56707.1"/>
    </source>
</evidence>
<keyword evidence="1" id="KW-0472">Membrane</keyword>
<keyword evidence="1" id="KW-1133">Transmembrane helix</keyword>
<gene>
    <name evidence="2" type="ORF">A966_09184</name>
</gene>
<comment type="caution">
    <text evidence="2">The sequence shown here is derived from an EMBL/GenBank/DDBJ whole genome shotgun (WGS) entry which is preliminary data.</text>
</comment>
<dbReference type="AlphaFoldDB" id="A0A2U4F2T8"/>
<proteinExistence type="predicted"/>
<organism evidence="2 3">
    <name type="scientific">Brachyspira hampsonii 30446</name>
    <dbReference type="NCBI Taxonomy" id="1289135"/>
    <lineage>
        <taxon>Bacteria</taxon>
        <taxon>Pseudomonadati</taxon>
        <taxon>Spirochaetota</taxon>
        <taxon>Spirochaetia</taxon>
        <taxon>Brachyspirales</taxon>
        <taxon>Brachyspiraceae</taxon>
        <taxon>Brachyspira</taxon>
    </lineage>
</organism>
<evidence type="ECO:0000313" key="3">
    <source>
        <dbReference type="Proteomes" id="UP000011663"/>
    </source>
</evidence>
<reference evidence="2 3" key="1">
    <citation type="submission" date="2012-07" db="EMBL/GenBank/DDBJ databases">
        <title>Genome sequence of Brachyspira sp. 30446, isolated from a pig with mucohaemorrhagic colitis.</title>
        <authorList>
            <person name="Rubin J.E."/>
            <person name="Fernando C."/>
            <person name="Harding J.C.S."/>
            <person name="Hill J.E."/>
        </authorList>
    </citation>
    <scope>NUCLEOTIDE SEQUENCE [LARGE SCALE GENOMIC DNA]</scope>
    <source>
        <strain evidence="2 3">30446</strain>
    </source>
</reference>
<evidence type="ECO:0000256" key="1">
    <source>
        <dbReference type="SAM" id="Phobius"/>
    </source>
</evidence>
<name>A0A2U4F2T8_9SPIR</name>
<accession>A0A2U4F2T8</accession>
<keyword evidence="1" id="KW-0812">Transmembrane</keyword>
<dbReference type="Proteomes" id="UP000011663">
    <property type="component" value="Unassembled WGS sequence"/>
</dbReference>
<protein>
    <submittedName>
        <fullName evidence="2">Uncharacterized protein</fullName>
    </submittedName>
</protein>
<feature type="transmembrane region" description="Helical" evidence="1">
    <location>
        <begin position="19"/>
        <end position="37"/>
    </location>
</feature>
<dbReference type="STRING" id="1289135.A966_09184"/>